<evidence type="ECO:0000313" key="1">
    <source>
        <dbReference type="EMBL" id="SPL65415.1"/>
    </source>
</evidence>
<gene>
    <name evidence="1" type="ORF">OHAE_1282</name>
</gene>
<accession>A0A2P9HMS3</accession>
<dbReference type="AlphaFoldDB" id="A0A2P9HMS3"/>
<dbReference type="EMBL" id="OOFM01000005">
    <property type="protein sequence ID" value="SPL65415.1"/>
    <property type="molecule type" value="Genomic_DNA"/>
</dbReference>
<proteinExistence type="predicted"/>
<dbReference type="RefSeq" id="WP_158295707.1">
    <property type="nucleotide sequence ID" value="NZ_OOFM01000005.1"/>
</dbReference>
<organism evidence="1 2">
    <name type="scientific">Ochrobactrum soli</name>
    <dbReference type="NCBI Taxonomy" id="2448455"/>
    <lineage>
        <taxon>Bacteria</taxon>
        <taxon>Pseudomonadati</taxon>
        <taxon>Pseudomonadota</taxon>
        <taxon>Alphaproteobacteria</taxon>
        <taxon>Hyphomicrobiales</taxon>
        <taxon>Brucellaceae</taxon>
        <taxon>Brucella/Ochrobactrum group</taxon>
        <taxon>Ochrobactrum</taxon>
    </lineage>
</organism>
<name>A0A2P9HMS3_9HYPH</name>
<sequence>MTMFRIHTRSSGTFDVEAKDPNHARKIFLAENEKMIITKIKVVKG</sequence>
<protein>
    <submittedName>
        <fullName evidence="1">Uncharacterized protein</fullName>
    </submittedName>
</protein>
<dbReference type="Proteomes" id="UP000246073">
    <property type="component" value="Unassembled WGS sequence"/>
</dbReference>
<reference evidence="2" key="1">
    <citation type="submission" date="2017-12" db="EMBL/GenBank/DDBJ databases">
        <authorList>
            <person name="Diaz M."/>
        </authorList>
    </citation>
    <scope>NUCLEOTIDE SEQUENCE [LARGE SCALE GENOMIC DNA]</scope>
    <source>
        <strain evidence="2">FI11154</strain>
    </source>
</reference>
<evidence type="ECO:0000313" key="2">
    <source>
        <dbReference type="Proteomes" id="UP000246073"/>
    </source>
</evidence>